<dbReference type="Proteomes" id="UP000492821">
    <property type="component" value="Unassembled WGS sequence"/>
</dbReference>
<evidence type="ECO:0000313" key="2">
    <source>
        <dbReference type="WBParaSite" id="Pan_g812.t1"/>
    </source>
</evidence>
<protein>
    <submittedName>
        <fullName evidence="2">FBA_2 domain-containing protein</fullName>
    </submittedName>
</protein>
<accession>A0A7E4W7W8</accession>
<sequence>MPFPLSALPYGLRQRLRELATPIEAYQLQTAAPNFSGFQPLVMINRSNYDKRYTVDGEISESHLICRLNYPEERMIPLSGSELHIRQWLYLENLTSIDKVLNHYFLSDCHRLYFENMHIDSAFVKKIHSNLMINYNPNVRESYLLIIANCSVDPEARAAVCHTFFKHFQKIIWFDFSRNANWLQYMMNENVSGLHFFSVTVKSAKALDVDKTLFFQFCLAQATDFTFVMSIEVETPTPFIDQWITFLMSDNFIKSTNSNHAKPVRKVTIVENCFHSGVKWEYELCGPQ</sequence>
<dbReference type="WBParaSite" id="Pan_g812.t1">
    <property type="protein sequence ID" value="Pan_g812.t1"/>
    <property type="gene ID" value="Pan_g812"/>
</dbReference>
<evidence type="ECO:0000313" key="1">
    <source>
        <dbReference type="Proteomes" id="UP000492821"/>
    </source>
</evidence>
<proteinExistence type="predicted"/>
<reference evidence="2" key="2">
    <citation type="submission" date="2020-10" db="UniProtKB">
        <authorList>
            <consortium name="WormBaseParasite"/>
        </authorList>
    </citation>
    <scope>IDENTIFICATION</scope>
</reference>
<organism evidence="1 2">
    <name type="scientific">Panagrellus redivivus</name>
    <name type="common">Microworm</name>
    <dbReference type="NCBI Taxonomy" id="6233"/>
    <lineage>
        <taxon>Eukaryota</taxon>
        <taxon>Metazoa</taxon>
        <taxon>Ecdysozoa</taxon>
        <taxon>Nematoda</taxon>
        <taxon>Chromadorea</taxon>
        <taxon>Rhabditida</taxon>
        <taxon>Tylenchina</taxon>
        <taxon>Panagrolaimomorpha</taxon>
        <taxon>Panagrolaimoidea</taxon>
        <taxon>Panagrolaimidae</taxon>
        <taxon>Panagrellus</taxon>
    </lineage>
</organism>
<keyword evidence="1" id="KW-1185">Reference proteome</keyword>
<reference evidence="1" key="1">
    <citation type="journal article" date="2013" name="Genetics">
        <title>The draft genome and transcriptome of Panagrellus redivivus are shaped by the harsh demands of a free-living lifestyle.</title>
        <authorList>
            <person name="Srinivasan J."/>
            <person name="Dillman A.R."/>
            <person name="Macchietto M.G."/>
            <person name="Heikkinen L."/>
            <person name="Lakso M."/>
            <person name="Fracchia K.M."/>
            <person name="Antoshechkin I."/>
            <person name="Mortazavi A."/>
            <person name="Wong G."/>
            <person name="Sternberg P.W."/>
        </authorList>
    </citation>
    <scope>NUCLEOTIDE SEQUENCE [LARGE SCALE GENOMIC DNA]</scope>
    <source>
        <strain evidence="1">MT8872</strain>
    </source>
</reference>
<name>A0A7E4W7W8_PANRE</name>
<dbReference type="AlphaFoldDB" id="A0A7E4W7W8"/>